<gene>
    <name evidence="1" type="ORF">ACFFQ6_29275</name>
</gene>
<dbReference type="EMBL" id="JBHMAS010000080">
    <property type="protein sequence ID" value="MFB9783795.1"/>
    <property type="molecule type" value="Genomic_DNA"/>
</dbReference>
<protein>
    <submittedName>
        <fullName evidence="1">DUF4192 domain-containing protein</fullName>
    </submittedName>
</protein>
<dbReference type="Pfam" id="PF13830">
    <property type="entry name" value="DUF4192"/>
    <property type="match status" value="1"/>
</dbReference>
<evidence type="ECO:0000313" key="1">
    <source>
        <dbReference type="EMBL" id="MFB9783795.1"/>
    </source>
</evidence>
<organism evidence="1 2">
    <name type="scientific">Rhodococcus baikonurensis</name>
    <dbReference type="NCBI Taxonomy" id="172041"/>
    <lineage>
        <taxon>Bacteria</taxon>
        <taxon>Bacillati</taxon>
        <taxon>Actinomycetota</taxon>
        <taxon>Actinomycetes</taxon>
        <taxon>Mycobacteriales</taxon>
        <taxon>Nocardiaceae</taxon>
        <taxon>Rhodococcus</taxon>
        <taxon>Rhodococcus erythropolis group</taxon>
    </lineage>
</organism>
<dbReference type="RefSeq" id="WP_047269122.1">
    <property type="nucleotide sequence ID" value="NZ_JBHMAS010000080.1"/>
</dbReference>
<sequence>MATVAKNNAAIRGAGALVTAVPAFFGFTPDECLVVVRLAKGALAAAVRIDFDAAIRAAEHDISSLVGHEDDRADMVALIGIGVNSRRDDALNAVAAACLADGMYVTATIKVDRIAFGERWIDHSSKTEGLIDDPTTCPAALDSLIERGRGVASDREELRIEVTATGANIVAGKAPSNAGAARAVRAVLAAMDRHMNGHPLSDADVAKLAGGLLNKRVRDAVVAIGLTGRREAARAVFADVTRRVCGPARAEAATIVAVLAYFACDGALLRMALEEAQREAPKHSLALMVAYALDMQIHPTKFEEALAPSRQILAELGIVVPD</sequence>
<comment type="caution">
    <text evidence="1">The sequence shown here is derived from an EMBL/GenBank/DDBJ whole genome shotgun (WGS) entry which is preliminary data.</text>
</comment>
<evidence type="ECO:0000313" key="2">
    <source>
        <dbReference type="Proteomes" id="UP001589587"/>
    </source>
</evidence>
<dbReference type="Proteomes" id="UP001589587">
    <property type="component" value="Unassembled WGS sequence"/>
</dbReference>
<keyword evidence="2" id="KW-1185">Reference proteome</keyword>
<name>A0ABV5XMT8_9NOCA</name>
<proteinExistence type="predicted"/>
<dbReference type="InterPro" id="IPR025447">
    <property type="entry name" value="DUF4192"/>
</dbReference>
<accession>A0ABV5XMT8</accession>
<reference evidence="1 2" key="1">
    <citation type="submission" date="2024-09" db="EMBL/GenBank/DDBJ databases">
        <authorList>
            <person name="Sun Q."/>
            <person name="Mori K."/>
        </authorList>
    </citation>
    <scope>NUCLEOTIDE SEQUENCE [LARGE SCALE GENOMIC DNA]</scope>
    <source>
        <strain evidence="1 2">JCM 11411</strain>
    </source>
</reference>